<dbReference type="EMBL" id="RZNZ01000010">
    <property type="protein sequence ID" value="KAA8819597.1"/>
    <property type="molecule type" value="Genomic_DNA"/>
</dbReference>
<evidence type="ECO:0000313" key="8">
    <source>
        <dbReference type="Proteomes" id="UP000345527"/>
    </source>
</evidence>
<keyword evidence="3" id="KW-0378">Hydrolase</keyword>
<protein>
    <submittedName>
        <fullName evidence="7">PIN domain-containing protein</fullName>
    </submittedName>
</protein>
<comment type="caution">
    <text evidence="7">The sequence shown here is derived from an EMBL/GenBank/DDBJ whole genome shotgun (WGS) entry which is preliminary data.</text>
</comment>
<dbReference type="EMBL" id="RZOA01000009">
    <property type="protein sequence ID" value="KAA8823395.1"/>
    <property type="molecule type" value="Genomic_DNA"/>
</dbReference>
<evidence type="ECO:0000313" key="9">
    <source>
        <dbReference type="Proteomes" id="UP000374630"/>
    </source>
</evidence>
<dbReference type="InterPro" id="IPR002716">
    <property type="entry name" value="PIN_dom"/>
</dbReference>
<dbReference type="Proteomes" id="UP000374630">
    <property type="component" value="Unassembled WGS sequence"/>
</dbReference>
<keyword evidence="4" id="KW-0460">Magnesium</keyword>
<dbReference type="Gene3D" id="3.40.50.1010">
    <property type="entry name" value="5'-nuclease"/>
    <property type="match status" value="1"/>
</dbReference>
<dbReference type="GO" id="GO:0016787">
    <property type="term" value="F:hydrolase activity"/>
    <property type="evidence" value="ECO:0007669"/>
    <property type="project" value="UniProtKB-KW"/>
</dbReference>
<keyword evidence="2" id="KW-0479">Metal-binding</keyword>
<evidence type="ECO:0000313" key="7">
    <source>
        <dbReference type="EMBL" id="KAA8823395.1"/>
    </source>
</evidence>
<dbReference type="RefSeq" id="WP_150353928.1">
    <property type="nucleotide sequence ID" value="NZ_RZNZ01000010.1"/>
</dbReference>
<evidence type="ECO:0000256" key="1">
    <source>
        <dbReference type="ARBA" id="ARBA00022722"/>
    </source>
</evidence>
<keyword evidence="9" id="KW-1185">Reference proteome</keyword>
<evidence type="ECO:0000259" key="5">
    <source>
        <dbReference type="Pfam" id="PF13470"/>
    </source>
</evidence>
<evidence type="ECO:0000256" key="4">
    <source>
        <dbReference type="ARBA" id="ARBA00022842"/>
    </source>
</evidence>
<gene>
    <name evidence="7" type="ORF">EM848_05470</name>
    <name evidence="6" type="ORF">EMO90_08160</name>
</gene>
<dbReference type="SUPFAM" id="SSF88723">
    <property type="entry name" value="PIN domain-like"/>
    <property type="match status" value="1"/>
</dbReference>
<dbReference type="GO" id="GO:0004518">
    <property type="term" value="F:nuclease activity"/>
    <property type="evidence" value="ECO:0007669"/>
    <property type="project" value="UniProtKB-KW"/>
</dbReference>
<proteinExistence type="predicted"/>
<dbReference type="GO" id="GO:0046872">
    <property type="term" value="F:metal ion binding"/>
    <property type="evidence" value="ECO:0007669"/>
    <property type="project" value="UniProtKB-KW"/>
</dbReference>
<sequence>MRLMLDVNIFMDVILRREPHYENSALVMGLYANQEFDLFMPAHAAATIIYLTARQTNHAVAVQALSRCMAVAHIAPLDESAVLRGLSYGFKDTEDAFVASVAVGAKCDYIVTRNVKDFAKSPIPAISPTELLNKIQSPLDAVGME</sequence>
<evidence type="ECO:0000313" key="6">
    <source>
        <dbReference type="EMBL" id="KAA8819597.1"/>
    </source>
</evidence>
<dbReference type="InterPro" id="IPR029060">
    <property type="entry name" value="PIN-like_dom_sf"/>
</dbReference>
<evidence type="ECO:0000256" key="2">
    <source>
        <dbReference type="ARBA" id="ARBA00022723"/>
    </source>
</evidence>
<accession>A0A5J5DUF5</accession>
<dbReference type="CDD" id="cd09854">
    <property type="entry name" value="PIN_VapC-like"/>
    <property type="match status" value="1"/>
</dbReference>
<reference evidence="8 9" key="1">
    <citation type="journal article" date="2019" name="Syst. Appl. Microbiol.">
        <title>Characterization of Bifidobacterium species in feaces of the Egyptian fruit bat: Description of B. vespertilionis sp. nov. and B. rousetti sp. nov.</title>
        <authorList>
            <person name="Modesto M."/>
            <person name="Satti M."/>
            <person name="Watanabe K."/>
            <person name="Puglisi E."/>
            <person name="Morelli L."/>
            <person name="Huang C.-H."/>
            <person name="Liou J.-S."/>
            <person name="Miyashita M."/>
            <person name="Tamura T."/>
            <person name="Saito S."/>
            <person name="Mori K."/>
            <person name="Huang L."/>
            <person name="Sciavilla P."/>
            <person name="Sandri C."/>
            <person name="Spiezio C."/>
            <person name="Vitali F."/>
            <person name="Cavalieri D."/>
            <person name="Perpetuini G."/>
            <person name="Tofalo R."/>
            <person name="Bonetti A."/>
            <person name="Arita M."/>
            <person name="Mattarelli P."/>
        </authorList>
    </citation>
    <scope>NUCLEOTIDE SEQUENCE [LARGE SCALE GENOMIC DNA]</scope>
    <source>
        <strain evidence="6 9">RST16</strain>
        <strain evidence="7 8">RST8</strain>
    </source>
</reference>
<feature type="domain" description="PIN" evidence="5">
    <location>
        <begin position="2"/>
        <end position="116"/>
    </location>
</feature>
<dbReference type="Proteomes" id="UP000345527">
    <property type="component" value="Unassembled WGS sequence"/>
</dbReference>
<dbReference type="AlphaFoldDB" id="A0A5J5DUF5"/>
<dbReference type="OrthoDB" id="3232645at2"/>
<keyword evidence="1" id="KW-0540">Nuclease</keyword>
<evidence type="ECO:0000256" key="3">
    <source>
        <dbReference type="ARBA" id="ARBA00022801"/>
    </source>
</evidence>
<organism evidence="7 8">
    <name type="scientific">Bifidobacterium vespertilionis</name>
    <dbReference type="NCBI Taxonomy" id="2562524"/>
    <lineage>
        <taxon>Bacteria</taxon>
        <taxon>Bacillati</taxon>
        <taxon>Actinomycetota</taxon>
        <taxon>Actinomycetes</taxon>
        <taxon>Bifidobacteriales</taxon>
        <taxon>Bifidobacteriaceae</taxon>
        <taxon>Bifidobacterium</taxon>
    </lineage>
</organism>
<dbReference type="Pfam" id="PF13470">
    <property type="entry name" value="PIN_3"/>
    <property type="match status" value="1"/>
</dbReference>
<name>A0A5J5DUF5_9BIFI</name>